<dbReference type="PANTHER" id="PTHR43316">
    <property type="entry name" value="HYDROLASE, HALOACID DELAHOGENASE-RELATED"/>
    <property type="match status" value="1"/>
</dbReference>
<evidence type="ECO:0000256" key="1">
    <source>
        <dbReference type="ARBA" id="ARBA00022801"/>
    </source>
</evidence>
<dbReference type="Pfam" id="PF13242">
    <property type="entry name" value="Hydrolase_like"/>
    <property type="match status" value="1"/>
</dbReference>
<gene>
    <name evidence="2" type="ORF">BDN71DRAFT_1445403</name>
</gene>
<dbReference type="SUPFAM" id="SSF56784">
    <property type="entry name" value="HAD-like"/>
    <property type="match status" value="1"/>
</dbReference>
<evidence type="ECO:0000313" key="2">
    <source>
        <dbReference type="EMBL" id="KAF9497017.1"/>
    </source>
</evidence>
<dbReference type="InterPro" id="IPR036412">
    <property type="entry name" value="HAD-like_sf"/>
</dbReference>
<dbReference type="InterPro" id="IPR051540">
    <property type="entry name" value="S-2-haloacid_dehalogenase"/>
</dbReference>
<keyword evidence="1" id="KW-0378">Hydrolase</keyword>
<dbReference type="OrthoDB" id="2363873at2759"/>
<dbReference type="NCBIfam" id="TIGR01493">
    <property type="entry name" value="HAD-SF-IA-v2"/>
    <property type="match status" value="1"/>
</dbReference>
<dbReference type="Gene3D" id="3.40.50.1000">
    <property type="entry name" value="HAD superfamily/HAD-like"/>
    <property type="match status" value="1"/>
</dbReference>
<organism evidence="2 3">
    <name type="scientific">Pleurotus eryngii</name>
    <name type="common">Boletus of the steppes</name>
    <dbReference type="NCBI Taxonomy" id="5323"/>
    <lineage>
        <taxon>Eukaryota</taxon>
        <taxon>Fungi</taxon>
        <taxon>Dikarya</taxon>
        <taxon>Basidiomycota</taxon>
        <taxon>Agaricomycotina</taxon>
        <taxon>Agaricomycetes</taxon>
        <taxon>Agaricomycetidae</taxon>
        <taxon>Agaricales</taxon>
        <taxon>Pleurotineae</taxon>
        <taxon>Pleurotaceae</taxon>
        <taxon>Pleurotus</taxon>
    </lineage>
</organism>
<dbReference type="GO" id="GO:0016791">
    <property type="term" value="F:phosphatase activity"/>
    <property type="evidence" value="ECO:0007669"/>
    <property type="project" value="UniProtKB-ARBA"/>
</dbReference>
<dbReference type="PANTHER" id="PTHR43316:SF3">
    <property type="entry name" value="HALOACID DEHALOGENASE, TYPE II (AFU_ORTHOLOGUE AFUA_2G07750)-RELATED"/>
    <property type="match status" value="1"/>
</dbReference>
<sequence length="144" mass="15979">MAWHRLKGKCSSTSKLSESSSGVARDMIIAVLSNGNMRSLIDLAKHSNLPWDVVLSTELFDTYKPNPEVYRGVAYHLSLEPSQCAMVAAHEFDVRLAASHGMKTVYVRRGEDPPSMEVMKSKKDGGEFDLVVDSIEEFANLFAK</sequence>
<dbReference type="EMBL" id="MU154547">
    <property type="protein sequence ID" value="KAF9497017.1"/>
    <property type="molecule type" value="Genomic_DNA"/>
</dbReference>
<protein>
    <submittedName>
        <fullName evidence="2">HAD-like protein</fullName>
    </submittedName>
</protein>
<dbReference type="InterPro" id="IPR006439">
    <property type="entry name" value="HAD-SF_hydro_IA"/>
</dbReference>
<dbReference type="AlphaFoldDB" id="A0A9P6DA30"/>
<name>A0A9P6DA30_PLEER</name>
<comment type="caution">
    <text evidence="2">The sequence shown here is derived from an EMBL/GenBank/DDBJ whole genome shotgun (WGS) entry which is preliminary data.</text>
</comment>
<evidence type="ECO:0000313" key="3">
    <source>
        <dbReference type="Proteomes" id="UP000807025"/>
    </source>
</evidence>
<accession>A0A9P6DA30</accession>
<dbReference type="Proteomes" id="UP000807025">
    <property type="component" value="Unassembled WGS sequence"/>
</dbReference>
<keyword evidence="3" id="KW-1185">Reference proteome</keyword>
<reference evidence="2" key="1">
    <citation type="submission" date="2020-11" db="EMBL/GenBank/DDBJ databases">
        <authorList>
            <consortium name="DOE Joint Genome Institute"/>
            <person name="Ahrendt S."/>
            <person name="Riley R."/>
            <person name="Andreopoulos W."/>
            <person name="Labutti K."/>
            <person name="Pangilinan J."/>
            <person name="Ruiz-Duenas F.J."/>
            <person name="Barrasa J.M."/>
            <person name="Sanchez-Garcia M."/>
            <person name="Camarero S."/>
            <person name="Miyauchi S."/>
            <person name="Serrano A."/>
            <person name="Linde D."/>
            <person name="Babiker R."/>
            <person name="Drula E."/>
            <person name="Ayuso-Fernandez I."/>
            <person name="Pacheco R."/>
            <person name="Padilla G."/>
            <person name="Ferreira P."/>
            <person name="Barriuso J."/>
            <person name="Kellner H."/>
            <person name="Castanera R."/>
            <person name="Alfaro M."/>
            <person name="Ramirez L."/>
            <person name="Pisabarro A.G."/>
            <person name="Kuo A."/>
            <person name="Tritt A."/>
            <person name="Lipzen A."/>
            <person name="He G."/>
            <person name="Yan M."/>
            <person name="Ng V."/>
            <person name="Cullen D."/>
            <person name="Martin F."/>
            <person name="Rosso M.-N."/>
            <person name="Henrissat B."/>
            <person name="Hibbett D."/>
            <person name="Martinez A.T."/>
            <person name="Grigoriev I.V."/>
        </authorList>
    </citation>
    <scope>NUCLEOTIDE SEQUENCE</scope>
    <source>
        <strain evidence="2">ATCC 90797</strain>
    </source>
</reference>
<proteinExistence type="predicted"/>
<dbReference type="InterPro" id="IPR023214">
    <property type="entry name" value="HAD_sf"/>
</dbReference>